<protein>
    <submittedName>
        <fullName evidence="7">Type IV pilus biogenesis protein PilQ</fullName>
    </submittedName>
</protein>
<dbReference type="InterPro" id="IPR011662">
    <property type="entry name" value="Secretin/TonB_short_N"/>
</dbReference>
<evidence type="ECO:0000256" key="3">
    <source>
        <dbReference type="ARBA" id="ARBA00022729"/>
    </source>
</evidence>
<sequence length="514" mass="56169">MANFSRIFVTVLIALIMTSCSTTRSMTKQSNELIKPEQFAVDRMAGIDRSVALGPKLDLTQKEITSTRERVRIDKQEQKNYIDIGDGGGRQFPVSLNFENVNIRDAMSMFSEVTGVNILVGDDVDGKVTAKLENVPWDTGLDSVLKMKGLAKHVDNTANIIRIHKRDVLIEHEEYDRKRIQDLRKTLEAQNSVKPLYTEIFKLFYTKAEIIKAEIEGLLGSSSSTSEGTEGGSTGIGITVDSRLNSIIVKTTEQELDLISKLIGQLDVRTKQVLIEAFIVEANDDFRKELGTRLGYNATNLGNIDGDRFGVSSSGVIGESSGAPTIGTTTGNVTNLAAAGATSGIGFLLNSTSSALKIELTAMESEGVTKILSNPRVFTLNNEKAIVKQGWEIAYPVTSDGELSYEFKEAMLIMTVTPSIVGDGNIILDIVIEKKDADTSKEVPPIQSESITTKLLVKDGTVVVIGGVRKQKLIDSTDKVPWLADVPIIGNLFKHKKDTDQNEELLIFIAPRVI</sequence>
<dbReference type="InterPro" id="IPR051808">
    <property type="entry name" value="Type_IV_pilus_biogenesis"/>
</dbReference>
<dbReference type="PROSITE" id="PS51257">
    <property type="entry name" value="PROKAR_LIPOPROTEIN"/>
    <property type="match status" value="1"/>
</dbReference>
<proteinExistence type="predicted"/>
<keyword evidence="3" id="KW-0732">Signal</keyword>
<dbReference type="PANTHER" id="PTHR30604">
    <property type="entry name" value="PROTEIN TRANSPORT PROTEIN HOFQ"/>
    <property type="match status" value="1"/>
</dbReference>
<evidence type="ECO:0000256" key="2">
    <source>
        <dbReference type="ARBA" id="ARBA00022448"/>
    </source>
</evidence>
<organism evidence="7">
    <name type="scientific">hydrothermal vent metagenome</name>
    <dbReference type="NCBI Taxonomy" id="652676"/>
    <lineage>
        <taxon>unclassified sequences</taxon>
        <taxon>metagenomes</taxon>
        <taxon>ecological metagenomes</taxon>
    </lineage>
</organism>
<accession>A0A1W1DA58</accession>
<evidence type="ECO:0000256" key="5">
    <source>
        <dbReference type="ARBA" id="ARBA00023237"/>
    </source>
</evidence>
<dbReference type="NCBIfam" id="TIGR02515">
    <property type="entry name" value="IV_pilus_PilQ"/>
    <property type="match status" value="1"/>
</dbReference>
<dbReference type="InterPro" id="IPR001775">
    <property type="entry name" value="GspD/PilQ"/>
</dbReference>
<keyword evidence="4" id="KW-0472">Membrane</keyword>
<dbReference type="Pfam" id="PF03958">
    <property type="entry name" value="Secretin_N"/>
    <property type="match status" value="1"/>
</dbReference>
<comment type="subcellular location">
    <subcellularLocation>
        <location evidence="1">Membrane</location>
    </subcellularLocation>
</comment>
<dbReference type="EMBL" id="FPHR01000029">
    <property type="protein sequence ID" value="SFV77505.1"/>
    <property type="molecule type" value="Genomic_DNA"/>
</dbReference>
<gene>
    <name evidence="7" type="ORF">MNB_SUP05-4-685</name>
</gene>
<evidence type="ECO:0000256" key="4">
    <source>
        <dbReference type="ARBA" id="ARBA00023136"/>
    </source>
</evidence>
<dbReference type="GO" id="GO:0009306">
    <property type="term" value="P:protein secretion"/>
    <property type="evidence" value="ECO:0007669"/>
    <property type="project" value="InterPro"/>
</dbReference>
<name>A0A1W1DA58_9ZZZZ</name>
<dbReference type="InterPro" id="IPR004846">
    <property type="entry name" value="T2SS/T3SS_dom"/>
</dbReference>
<dbReference type="PANTHER" id="PTHR30604:SF1">
    <property type="entry name" value="DNA UTILIZATION PROTEIN HOFQ"/>
    <property type="match status" value="1"/>
</dbReference>
<dbReference type="InterPro" id="IPR005644">
    <property type="entry name" value="NolW-like"/>
</dbReference>
<dbReference type="Gene3D" id="3.30.1370.130">
    <property type="match status" value="1"/>
</dbReference>
<reference evidence="7" key="1">
    <citation type="submission" date="2016-10" db="EMBL/GenBank/DDBJ databases">
        <authorList>
            <person name="de Groot N.N."/>
        </authorList>
    </citation>
    <scope>NUCLEOTIDE SEQUENCE</scope>
</reference>
<dbReference type="AlphaFoldDB" id="A0A1W1DA58"/>
<dbReference type="InterPro" id="IPR013355">
    <property type="entry name" value="Pilus_4_PilQ"/>
</dbReference>
<evidence type="ECO:0000259" key="6">
    <source>
        <dbReference type="SMART" id="SM00965"/>
    </source>
</evidence>
<dbReference type="PRINTS" id="PR00811">
    <property type="entry name" value="BCTERIALGSPD"/>
</dbReference>
<feature type="domain" description="Secretin/TonB short N-terminal" evidence="6">
    <location>
        <begin position="116"/>
        <end position="166"/>
    </location>
</feature>
<dbReference type="InterPro" id="IPR038591">
    <property type="entry name" value="NolW-like_sf"/>
</dbReference>
<dbReference type="Pfam" id="PF00263">
    <property type="entry name" value="Secretin"/>
    <property type="match status" value="1"/>
</dbReference>
<evidence type="ECO:0000313" key="7">
    <source>
        <dbReference type="EMBL" id="SFV77505.1"/>
    </source>
</evidence>
<dbReference type="Gene3D" id="3.30.1370.120">
    <property type="match status" value="1"/>
</dbReference>
<keyword evidence="5" id="KW-0998">Cell outer membrane</keyword>
<keyword evidence="2" id="KW-0813">Transport</keyword>
<dbReference type="SMART" id="SM00965">
    <property type="entry name" value="STN"/>
    <property type="match status" value="1"/>
</dbReference>
<evidence type="ECO:0000256" key="1">
    <source>
        <dbReference type="ARBA" id="ARBA00004370"/>
    </source>
</evidence>
<dbReference type="GO" id="GO:0019867">
    <property type="term" value="C:outer membrane"/>
    <property type="evidence" value="ECO:0007669"/>
    <property type="project" value="InterPro"/>
</dbReference>